<evidence type="ECO:0000313" key="3">
    <source>
        <dbReference type="Proteomes" id="UP000323188"/>
    </source>
</evidence>
<dbReference type="InterPro" id="IPR012338">
    <property type="entry name" value="Beta-lactam/transpept-like"/>
</dbReference>
<dbReference type="GO" id="GO:0030655">
    <property type="term" value="P:beta-lactam antibiotic catabolic process"/>
    <property type="evidence" value="ECO:0007669"/>
    <property type="project" value="InterPro"/>
</dbReference>
<evidence type="ECO:0000313" key="2">
    <source>
        <dbReference type="EMBL" id="KAA2219826.1"/>
    </source>
</evidence>
<dbReference type="GO" id="GO:0008800">
    <property type="term" value="F:beta-lactamase activity"/>
    <property type="evidence" value="ECO:0007669"/>
    <property type="project" value="InterPro"/>
</dbReference>
<keyword evidence="2" id="KW-0378">Hydrolase</keyword>
<protein>
    <submittedName>
        <fullName evidence="2">Serine hydrolase</fullName>
    </submittedName>
</protein>
<gene>
    <name evidence="2" type="ORF">F0361_09625</name>
</gene>
<dbReference type="EMBL" id="VUOE01000001">
    <property type="protein sequence ID" value="KAA2219826.1"/>
    <property type="molecule type" value="Genomic_DNA"/>
</dbReference>
<sequence>MKKILVLISISFLVMAFAITPYPIDGYERTGIKRLKRLELIQSGELKDATALPLGALKSWEAISLNLASRKDDSLETFFHVDHGLQREIGGMFRGLDRSYSIAVLDISNPDSTRYAQRNETLGYQPGSVGKLAVLNALFHQLSKIYPDSFEQRIELLKNKSVKAGVWGLTDEHTVPIFNIEKNTLIKRQVIASDVFSLFEWADHMLSVSNNGAASIVWREALLMSVFCEKYPELTKEEADAYFKETPKKLLTDMANDIVNLPLRQLGITHEEWRLGSFFTGGANTYVGDKGGSIGTPLGLMKFLVQLEQGKVIDEASSLEMKRLMYMTDRRIRYAQSPSLKEAAVYFKSGSLYKCDRSKGEECGKYMGNVMNYMNSIIIVEHPDNCKYIVALMSNVLRKNSASDHMYLANLIDRAIRKG</sequence>
<proteinExistence type="predicted"/>
<accession>A0A5B2TZ71</accession>
<dbReference type="AlphaFoldDB" id="A0A5B2TZ71"/>
<dbReference type="Gene3D" id="3.40.710.10">
    <property type="entry name" value="DD-peptidase/beta-lactamase superfamily"/>
    <property type="match status" value="1"/>
</dbReference>
<dbReference type="SUPFAM" id="SSF56601">
    <property type="entry name" value="beta-lactamase/transpeptidase-like"/>
    <property type="match status" value="1"/>
</dbReference>
<dbReference type="Proteomes" id="UP000323188">
    <property type="component" value="Unassembled WGS sequence"/>
</dbReference>
<name>A0A5B2TZ71_9FLAO</name>
<comment type="caution">
    <text evidence="2">The sequence shown here is derived from an EMBL/GenBank/DDBJ whole genome shotgun (WGS) entry which is preliminary data.</text>
</comment>
<feature type="domain" description="Beta-lactamase class A catalytic" evidence="1">
    <location>
        <begin position="109"/>
        <end position="393"/>
    </location>
</feature>
<organism evidence="2 3">
    <name type="scientific">Maribacter flavus</name>
    <dbReference type="NCBI Taxonomy" id="1658664"/>
    <lineage>
        <taxon>Bacteria</taxon>
        <taxon>Pseudomonadati</taxon>
        <taxon>Bacteroidota</taxon>
        <taxon>Flavobacteriia</taxon>
        <taxon>Flavobacteriales</taxon>
        <taxon>Flavobacteriaceae</taxon>
        <taxon>Maribacter</taxon>
    </lineage>
</organism>
<dbReference type="Pfam" id="PF13354">
    <property type="entry name" value="Beta-lactamase2"/>
    <property type="match status" value="1"/>
</dbReference>
<dbReference type="InterPro" id="IPR045155">
    <property type="entry name" value="Beta-lactam_cat"/>
</dbReference>
<evidence type="ECO:0000259" key="1">
    <source>
        <dbReference type="Pfam" id="PF13354"/>
    </source>
</evidence>
<dbReference type="RefSeq" id="WP_154918294.1">
    <property type="nucleotide sequence ID" value="NZ_VUOE01000001.1"/>
</dbReference>
<reference evidence="2 3" key="1">
    <citation type="submission" date="2019-09" db="EMBL/GenBank/DDBJ databases">
        <authorList>
            <person name="Khan S.A."/>
            <person name="Jeon C.O."/>
            <person name="Chun B.H."/>
            <person name="Jeong S.E."/>
        </authorList>
    </citation>
    <scope>NUCLEOTIDE SEQUENCE [LARGE SCALE GENOMIC DNA]</scope>
    <source>
        <strain evidence="2 3">KCTC 42508</strain>
    </source>
</reference>